<name>A0A9W8DS71_9FUNG</name>
<dbReference type="CDD" id="cd02440">
    <property type="entry name" value="AdoMet_MTases"/>
    <property type="match status" value="1"/>
</dbReference>
<comment type="caution">
    <text evidence="5">The sequence shown here is derived from an EMBL/GenBank/DDBJ whole genome shotgun (WGS) entry which is preliminary data.</text>
</comment>
<dbReference type="Pfam" id="PF01596">
    <property type="entry name" value="Methyltransf_3"/>
    <property type="match status" value="2"/>
</dbReference>
<dbReference type="AlphaFoldDB" id="A0A9W8DS71"/>
<dbReference type="InterPro" id="IPR050362">
    <property type="entry name" value="Cation-dep_OMT"/>
</dbReference>
<dbReference type="OrthoDB" id="10251242at2759"/>
<accession>A0A9W8DS71</accession>
<dbReference type="Proteomes" id="UP001150538">
    <property type="component" value="Unassembled WGS sequence"/>
</dbReference>
<gene>
    <name evidence="5" type="ORF">H4219_004225</name>
</gene>
<dbReference type="PANTHER" id="PTHR10509:SF14">
    <property type="entry name" value="CAFFEOYL-COA O-METHYLTRANSFERASE 3-RELATED"/>
    <property type="match status" value="1"/>
</dbReference>
<dbReference type="PANTHER" id="PTHR10509">
    <property type="entry name" value="O-METHYLTRANSFERASE-RELATED"/>
    <property type="match status" value="1"/>
</dbReference>
<evidence type="ECO:0000313" key="5">
    <source>
        <dbReference type="EMBL" id="KAJ1915615.1"/>
    </source>
</evidence>
<organism evidence="5 6">
    <name type="scientific">Mycoemilia scoparia</name>
    <dbReference type="NCBI Taxonomy" id="417184"/>
    <lineage>
        <taxon>Eukaryota</taxon>
        <taxon>Fungi</taxon>
        <taxon>Fungi incertae sedis</taxon>
        <taxon>Zoopagomycota</taxon>
        <taxon>Kickxellomycotina</taxon>
        <taxon>Kickxellomycetes</taxon>
        <taxon>Kickxellales</taxon>
        <taxon>Kickxellaceae</taxon>
        <taxon>Mycoemilia</taxon>
    </lineage>
</organism>
<evidence type="ECO:0000256" key="4">
    <source>
        <dbReference type="ARBA" id="ARBA00023453"/>
    </source>
</evidence>
<dbReference type="PROSITE" id="PS51682">
    <property type="entry name" value="SAM_OMT_I"/>
    <property type="match status" value="1"/>
</dbReference>
<dbReference type="GO" id="GO:0032259">
    <property type="term" value="P:methylation"/>
    <property type="evidence" value="ECO:0007669"/>
    <property type="project" value="UniProtKB-KW"/>
</dbReference>
<keyword evidence="2" id="KW-0808">Transferase</keyword>
<keyword evidence="6" id="KW-1185">Reference proteome</keyword>
<dbReference type="GO" id="GO:0008757">
    <property type="term" value="F:S-adenosylmethionine-dependent methyltransferase activity"/>
    <property type="evidence" value="ECO:0007669"/>
    <property type="project" value="TreeGrafter"/>
</dbReference>
<dbReference type="InterPro" id="IPR002935">
    <property type="entry name" value="SAM_O-MeTrfase"/>
</dbReference>
<comment type="similarity">
    <text evidence="4">Belongs to the class I-like SAM-binding methyltransferase superfamily. Cation-dependent O-methyltransferase family.</text>
</comment>
<evidence type="ECO:0000313" key="6">
    <source>
        <dbReference type="Proteomes" id="UP001150538"/>
    </source>
</evidence>
<dbReference type="SUPFAM" id="SSF53335">
    <property type="entry name" value="S-adenosyl-L-methionine-dependent methyltransferases"/>
    <property type="match status" value="1"/>
</dbReference>
<evidence type="ECO:0000256" key="2">
    <source>
        <dbReference type="ARBA" id="ARBA00022679"/>
    </source>
</evidence>
<dbReference type="EMBL" id="JANBPU010000138">
    <property type="protein sequence ID" value="KAJ1915615.1"/>
    <property type="molecule type" value="Genomic_DNA"/>
</dbReference>
<dbReference type="GO" id="GO:0008171">
    <property type="term" value="F:O-methyltransferase activity"/>
    <property type="evidence" value="ECO:0007669"/>
    <property type="project" value="InterPro"/>
</dbReference>
<dbReference type="InterPro" id="IPR029063">
    <property type="entry name" value="SAM-dependent_MTases_sf"/>
</dbReference>
<protein>
    <recommendedName>
        <fullName evidence="7">O-methyltransferase</fullName>
    </recommendedName>
</protein>
<evidence type="ECO:0000256" key="1">
    <source>
        <dbReference type="ARBA" id="ARBA00022603"/>
    </source>
</evidence>
<keyword evidence="1" id="KW-0489">Methyltransferase</keyword>
<proteinExistence type="inferred from homology"/>
<sequence length="338" mass="37224">MTSNDNLVPPPSSRLIATAGGTKIDRERTQASVQEMLEYSTFVSAPKDSVAKTELEKKLAEIHTHGVETYKYLGKILPIYPLQAYLLTWLIGLVDAKNVFEIGTFTGYSTIYLADALRGNGVKAKTGSSNGNVREEENGGLKPVVSCELVKEVAEHAEANFVKAGVDDLIEVRQGKALDTIKSLPKGTKFDFIFIDADKHSYTTYYKAIMDLELLSTKGVLVFDNTMLARTERLVGKEANQIYEFNQSIIDRVQGDFQNELTSAPLKVAAETSIGGNEIGSGGGKKDLTEDEKDFMVNEVNQILHAFNVHVKNDDRVQQLSLPILTGMTVIRLVQSKD</sequence>
<evidence type="ECO:0000256" key="3">
    <source>
        <dbReference type="ARBA" id="ARBA00022691"/>
    </source>
</evidence>
<keyword evidence="3" id="KW-0949">S-adenosyl-L-methionine</keyword>
<reference evidence="5" key="1">
    <citation type="submission" date="2022-07" db="EMBL/GenBank/DDBJ databases">
        <title>Phylogenomic reconstructions and comparative analyses of Kickxellomycotina fungi.</title>
        <authorList>
            <person name="Reynolds N.K."/>
            <person name="Stajich J.E."/>
            <person name="Barry K."/>
            <person name="Grigoriev I.V."/>
            <person name="Crous P."/>
            <person name="Smith M.E."/>
        </authorList>
    </citation>
    <scope>NUCLEOTIDE SEQUENCE</scope>
    <source>
        <strain evidence="5">NBRC 100468</strain>
    </source>
</reference>
<dbReference type="Gene3D" id="3.40.50.150">
    <property type="entry name" value="Vaccinia Virus protein VP39"/>
    <property type="match status" value="1"/>
</dbReference>
<evidence type="ECO:0008006" key="7">
    <source>
        <dbReference type="Google" id="ProtNLM"/>
    </source>
</evidence>